<dbReference type="InterPro" id="IPR000488">
    <property type="entry name" value="Death_dom"/>
</dbReference>
<proteinExistence type="predicted"/>
<reference evidence="2" key="2">
    <citation type="submission" date="2024-06" db="UniProtKB">
        <authorList>
            <consortium name="EnsemblMetazoa"/>
        </authorList>
    </citation>
    <scope>IDENTIFICATION</scope>
</reference>
<evidence type="ECO:0000259" key="1">
    <source>
        <dbReference type="PROSITE" id="PS50017"/>
    </source>
</evidence>
<dbReference type="RefSeq" id="XP_019860567.1">
    <property type="nucleotide sequence ID" value="XM_020005008.1"/>
</dbReference>
<keyword evidence="3" id="KW-1185">Reference proteome</keyword>
<dbReference type="CDD" id="cd01670">
    <property type="entry name" value="Death"/>
    <property type="match status" value="1"/>
</dbReference>
<dbReference type="GO" id="GO:0007165">
    <property type="term" value="P:signal transduction"/>
    <property type="evidence" value="ECO:0007669"/>
    <property type="project" value="InterPro"/>
</dbReference>
<dbReference type="GeneID" id="109588908"/>
<sequence length="133" mass="14691">MFTVNYFYFLGAEASLKGQGPPTTKCGVQHTELNTSNLIHVLDILKKHRYSGVDYYYLGLRLGLLPGTLDVIEEESKGNVRKGLRKCLTAWLEQADDVKSVGGPTYDTLIQALRDEEAIAVADGIEKGINSKE</sequence>
<organism evidence="2 3">
    <name type="scientific">Amphimedon queenslandica</name>
    <name type="common">Sponge</name>
    <dbReference type="NCBI Taxonomy" id="400682"/>
    <lineage>
        <taxon>Eukaryota</taxon>
        <taxon>Metazoa</taxon>
        <taxon>Porifera</taxon>
        <taxon>Demospongiae</taxon>
        <taxon>Heteroscleromorpha</taxon>
        <taxon>Haplosclerida</taxon>
        <taxon>Niphatidae</taxon>
        <taxon>Amphimedon</taxon>
    </lineage>
</organism>
<reference evidence="3" key="1">
    <citation type="journal article" date="2010" name="Nature">
        <title>The Amphimedon queenslandica genome and the evolution of animal complexity.</title>
        <authorList>
            <person name="Srivastava M."/>
            <person name="Simakov O."/>
            <person name="Chapman J."/>
            <person name="Fahey B."/>
            <person name="Gauthier M.E."/>
            <person name="Mitros T."/>
            <person name="Richards G.S."/>
            <person name="Conaco C."/>
            <person name="Dacre M."/>
            <person name="Hellsten U."/>
            <person name="Larroux C."/>
            <person name="Putnam N.H."/>
            <person name="Stanke M."/>
            <person name="Adamska M."/>
            <person name="Darling A."/>
            <person name="Degnan S.M."/>
            <person name="Oakley T.H."/>
            <person name="Plachetzki D.C."/>
            <person name="Zhai Y."/>
            <person name="Adamski M."/>
            <person name="Calcino A."/>
            <person name="Cummins S.F."/>
            <person name="Goodstein D.M."/>
            <person name="Harris C."/>
            <person name="Jackson D.J."/>
            <person name="Leys S.P."/>
            <person name="Shu S."/>
            <person name="Woodcroft B.J."/>
            <person name="Vervoort M."/>
            <person name="Kosik K.S."/>
            <person name="Manning G."/>
            <person name="Degnan B.M."/>
            <person name="Rokhsar D.S."/>
        </authorList>
    </citation>
    <scope>NUCLEOTIDE SEQUENCE [LARGE SCALE GENOMIC DNA]</scope>
</reference>
<dbReference type="SUPFAM" id="SSF47986">
    <property type="entry name" value="DEATH domain"/>
    <property type="match status" value="1"/>
</dbReference>
<protein>
    <recommendedName>
        <fullName evidence="1">Death domain-containing protein</fullName>
    </recommendedName>
</protein>
<dbReference type="Gene3D" id="1.10.533.10">
    <property type="entry name" value="Death Domain, Fas"/>
    <property type="match status" value="1"/>
</dbReference>
<name>A0AAN0JUJ9_AMPQE</name>
<dbReference type="Proteomes" id="UP000007879">
    <property type="component" value="Unassembled WGS sequence"/>
</dbReference>
<accession>A0AAN0JUJ9</accession>
<dbReference type="PROSITE" id="PS50017">
    <property type="entry name" value="DEATH_DOMAIN"/>
    <property type="match status" value="1"/>
</dbReference>
<dbReference type="AlphaFoldDB" id="A0AAN0JUJ9"/>
<feature type="domain" description="Death" evidence="1">
    <location>
        <begin position="52"/>
        <end position="129"/>
    </location>
</feature>
<dbReference type="EnsemblMetazoa" id="XM_020005008.1">
    <property type="protein sequence ID" value="XP_019860567.1"/>
    <property type="gene ID" value="LOC109588908"/>
</dbReference>
<dbReference type="InterPro" id="IPR011029">
    <property type="entry name" value="DEATH-like_dom_sf"/>
</dbReference>
<dbReference type="KEGG" id="aqu:109588908"/>
<evidence type="ECO:0000313" key="2">
    <source>
        <dbReference type="EnsemblMetazoa" id="XP_019860567.1"/>
    </source>
</evidence>
<evidence type="ECO:0000313" key="3">
    <source>
        <dbReference type="Proteomes" id="UP000007879"/>
    </source>
</evidence>